<organism evidence="1 2">
    <name type="scientific">Butyricicoccus intestinisimiae</name>
    <dbReference type="NCBI Taxonomy" id="2841509"/>
    <lineage>
        <taxon>Bacteria</taxon>
        <taxon>Bacillati</taxon>
        <taxon>Bacillota</taxon>
        <taxon>Clostridia</taxon>
        <taxon>Eubacteriales</taxon>
        <taxon>Butyricicoccaceae</taxon>
        <taxon>Butyricicoccus</taxon>
    </lineage>
</organism>
<comment type="caution">
    <text evidence="1">The sequence shown here is derived from an EMBL/GenBank/DDBJ whole genome shotgun (WGS) entry which is preliminary data.</text>
</comment>
<reference evidence="1 2" key="1">
    <citation type="submission" date="2021-06" db="EMBL/GenBank/DDBJ databases">
        <authorList>
            <person name="Sun Q."/>
            <person name="Li D."/>
        </authorList>
    </citation>
    <scope>NUCLEOTIDE SEQUENCE [LARGE SCALE GENOMIC DNA]</scope>
    <source>
        <strain evidence="1 2">MSJd-7</strain>
    </source>
</reference>
<sequence length="49" mass="5567">MIKDGVVPEDFVYSSSGYLPDRQNRTGMDCSMPVPLFMYAVKELYVGFI</sequence>
<protein>
    <submittedName>
        <fullName evidence="1">Uncharacterized protein</fullName>
    </submittedName>
</protein>
<proteinExistence type="predicted"/>
<dbReference type="EMBL" id="JAHLQI010000001">
    <property type="protein sequence ID" value="MBU5489221.1"/>
    <property type="molecule type" value="Genomic_DNA"/>
</dbReference>
<keyword evidence="2" id="KW-1185">Reference proteome</keyword>
<dbReference type="Proteomes" id="UP000783588">
    <property type="component" value="Unassembled WGS sequence"/>
</dbReference>
<accession>A0ABS6EQ14</accession>
<evidence type="ECO:0000313" key="2">
    <source>
        <dbReference type="Proteomes" id="UP000783588"/>
    </source>
</evidence>
<evidence type="ECO:0000313" key="1">
    <source>
        <dbReference type="EMBL" id="MBU5489221.1"/>
    </source>
</evidence>
<gene>
    <name evidence="1" type="ORF">KQI75_01030</name>
</gene>
<name>A0ABS6EQ14_9FIRM</name>